<evidence type="ECO:0000256" key="7">
    <source>
        <dbReference type="SAM" id="MobiDB-lite"/>
    </source>
</evidence>
<comment type="similarity">
    <text evidence="5">Belongs to the laat-1 family.</text>
</comment>
<proteinExistence type="inferred from homology"/>
<evidence type="ECO:0000256" key="3">
    <source>
        <dbReference type="ARBA" id="ARBA00022989"/>
    </source>
</evidence>
<dbReference type="InterPro" id="IPR006603">
    <property type="entry name" value="PQ-loop_rpt"/>
</dbReference>
<keyword evidence="2 8" id="KW-0812">Transmembrane</keyword>
<dbReference type="Proteomes" id="UP000016931">
    <property type="component" value="Unassembled WGS sequence"/>
</dbReference>
<dbReference type="OMA" id="NDRLEWI"/>
<dbReference type="SMART" id="SM00679">
    <property type="entry name" value="CTNS"/>
    <property type="match status" value="2"/>
</dbReference>
<dbReference type="PANTHER" id="PTHR16201:SF34">
    <property type="entry name" value="LYSOSOMAL AMINO ACID TRANSPORTER 1"/>
    <property type="match status" value="1"/>
</dbReference>
<dbReference type="GO" id="GO:0000329">
    <property type="term" value="C:fungal-type vacuole membrane"/>
    <property type="evidence" value="ECO:0007669"/>
    <property type="project" value="TreeGrafter"/>
</dbReference>
<evidence type="ECO:0000256" key="8">
    <source>
        <dbReference type="SAM" id="Phobius"/>
    </source>
</evidence>
<dbReference type="STRING" id="692275.M3B5X7"/>
<feature type="transmembrane region" description="Helical" evidence="8">
    <location>
        <begin position="39"/>
        <end position="59"/>
    </location>
</feature>
<sequence>MQWIRPSALEPSLPAYCTPENDFLLHFSSTFHTCVPTPLAFTSITLGGLSILAWLFAQLPQIYKNWSIQSTSGLSIFFLAEWCLGDISNLLGALFTRQASWQICIGGYYVFVDLCLVGQWIWYERLRHGHPVLRMWKRKNTNDGDSSTSGGMEQVVIEGTDGVTKAPSRPKIIFRTLTFQREENEKEKLASSSGTSRNSNTIHKVGPSSPMPSPSPRTMLLIACMIAISHASPISKTSVVHSHLHDSGGPTALEKAGTIISWMSTVLYLGSRLPQLFKNWQRKSVAGLSPHLFLAAFCGNMFYSLALLSNPNAWNDFGPHGGGGWVDKDGSDRTQWVLAALPFFLGAAGVLGLDASVGVQFLLYGETQEKLVVAEEQQQQQQGGARYRWRRVSGWLRGWIPSGVGSISSRPTSSSSSSPSSEHTALLVNDGDDGRRQQHGEGYGAL</sequence>
<dbReference type="GO" id="GO:0034488">
    <property type="term" value="P:basic amino acid transmembrane export from vacuole"/>
    <property type="evidence" value="ECO:0007669"/>
    <property type="project" value="TreeGrafter"/>
</dbReference>
<dbReference type="GeneID" id="27901254"/>
<evidence type="ECO:0000256" key="6">
    <source>
        <dbReference type="ARBA" id="ARBA00050768"/>
    </source>
</evidence>
<dbReference type="FunFam" id="1.20.1280.290:FF:000009">
    <property type="entry name" value="PQ loop repeat family protein"/>
    <property type="match status" value="1"/>
</dbReference>
<dbReference type="RefSeq" id="XP_016763343.1">
    <property type="nucleotide sequence ID" value="XM_016904117.1"/>
</dbReference>
<name>M3B5X7_SPHMS</name>
<dbReference type="Pfam" id="PF04193">
    <property type="entry name" value="PQ-loop"/>
    <property type="match status" value="2"/>
</dbReference>
<accession>M3B5X7</accession>
<reference evidence="9 10" key="1">
    <citation type="journal article" date="2012" name="PLoS Pathog.">
        <title>Diverse lifestyles and strategies of plant pathogenesis encoded in the genomes of eighteen Dothideomycetes fungi.</title>
        <authorList>
            <person name="Ohm R.A."/>
            <person name="Feau N."/>
            <person name="Henrissat B."/>
            <person name="Schoch C.L."/>
            <person name="Horwitz B.A."/>
            <person name="Barry K.W."/>
            <person name="Condon B.J."/>
            <person name="Copeland A.C."/>
            <person name="Dhillon B."/>
            <person name="Glaser F."/>
            <person name="Hesse C.N."/>
            <person name="Kosti I."/>
            <person name="LaButti K."/>
            <person name="Lindquist E.A."/>
            <person name="Lucas S."/>
            <person name="Salamov A.A."/>
            <person name="Bradshaw R.E."/>
            <person name="Ciuffetti L."/>
            <person name="Hamelin R.C."/>
            <person name="Kema G.H.J."/>
            <person name="Lawrence C."/>
            <person name="Scott J.A."/>
            <person name="Spatafora J.W."/>
            <person name="Turgeon B.G."/>
            <person name="de Wit P.J.G.M."/>
            <person name="Zhong S."/>
            <person name="Goodwin S.B."/>
            <person name="Grigoriev I.V."/>
        </authorList>
    </citation>
    <scope>NUCLEOTIDE SEQUENCE [LARGE SCALE GENOMIC DNA]</scope>
    <source>
        <strain evidence="9 10">SO2202</strain>
    </source>
</reference>
<dbReference type="EMBL" id="KB456261">
    <property type="protein sequence ID" value="EMF15222.1"/>
    <property type="molecule type" value="Genomic_DNA"/>
</dbReference>
<dbReference type="InterPro" id="IPR051415">
    <property type="entry name" value="LAAT-1"/>
</dbReference>
<feature type="transmembrane region" description="Helical" evidence="8">
    <location>
        <begin position="100"/>
        <end position="123"/>
    </location>
</feature>
<dbReference type="HOGENOM" id="CLU_019699_3_2_1"/>
<keyword evidence="10" id="KW-1185">Reference proteome</keyword>
<gene>
    <name evidence="9" type="ORF">SEPMUDRAFT_147152</name>
</gene>
<evidence type="ECO:0000256" key="4">
    <source>
        <dbReference type="ARBA" id="ARBA00023136"/>
    </source>
</evidence>
<keyword evidence="4 8" id="KW-0472">Membrane</keyword>
<evidence type="ECO:0000256" key="1">
    <source>
        <dbReference type="ARBA" id="ARBA00004141"/>
    </source>
</evidence>
<feature type="region of interest" description="Disordered" evidence="7">
    <location>
        <begin position="406"/>
        <end position="446"/>
    </location>
</feature>
<feature type="compositionally biased region" description="Low complexity" evidence="7">
    <location>
        <begin position="406"/>
        <end position="421"/>
    </location>
</feature>
<feature type="compositionally biased region" description="Polar residues" evidence="7">
    <location>
        <begin position="190"/>
        <end position="202"/>
    </location>
</feature>
<protein>
    <recommendedName>
        <fullName evidence="11">PQ-loop-domain-containing protein</fullName>
    </recommendedName>
</protein>
<dbReference type="Gene3D" id="1.20.1280.290">
    <property type="match status" value="2"/>
</dbReference>
<dbReference type="eggNOG" id="KOG2913">
    <property type="taxonomic scope" value="Eukaryota"/>
</dbReference>
<dbReference type="PANTHER" id="PTHR16201">
    <property type="entry name" value="SEVEN TRANSMEMBRANE PROTEIN 1-RELATED"/>
    <property type="match status" value="1"/>
</dbReference>
<feature type="region of interest" description="Disordered" evidence="7">
    <location>
        <begin position="184"/>
        <end position="213"/>
    </location>
</feature>
<keyword evidence="3 8" id="KW-1133">Transmembrane helix</keyword>
<dbReference type="OrthoDB" id="8048523at2759"/>
<evidence type="ECO:0008006" key="11">
    <source>
        <dbReference type="Google" id="ProtNLM"/>
    </source>
</evidence>
<evidence type="ECO:0000256" key="5">
    <source>
        <dbReference type="ARBA" id="ARBA00038039"/>
    </source>
</evidence>
<comment type="catalytic activity">
    <reaction evidence="6">
        <text>L-histidine(out) + L-arginine(in) = L-histidine(in) + L-arginine(out)</text>
        <dbReference type="Rhea" id="RHEA:71063"/>
        <dbReference type="ChEBI" id="CHEBI:32682"/>
        <dbReference type="ChEBI" id="CHEBI:57595"/>
    </reaction>
</comment>
<organism evidence="9 10">
    <name type="scientific">Sphaerulina musiva (strain SO2202)</name>
    <name type="common">Poplar stem canker fungus</name>
    <name type="synonym">Septoria musiva</name>
    <dbReference type="NCBI Taxonomy" id="692275"/>
    <lineage>
        <taxon>Eukaryota</taxon>
        <taxon>Fungi</taxon>
        <taxon>Dikarya</taxon>
        <taxon>Ascomycota</taxon>
        <taxon>Pezizomycotina</taxon>
        <taxon>Dothideomycetes</taxon>
        <taxon>Dothideomycetidae</taxon>
        <taxon>Mycosphaerellales</taxon>
        <taxon>Mycosphaerellaceae</taxon>
        <taxon>Sphaerulina</taxon>
    </lineage>
</organism>
<evidence type="ECO:0000313" key="9">
    <source>
        <dbReference type="EMBL" id="EMF15222.1"/>
    </source>
</evidence>
<feature type="transmembrane region" description="Helical" evidence="8">
    <location>
        <begin position="71"/>
        <end position="94"/>
    </location>
</feature>
<comment type="subcellular location">
    <subcellularLocation>
        <location evidence="1">Membrane</location>
        <topology evidence="1">Multi-pass membrane protein</topology>
    </subcellularLocation>
</comment>
<evidence type="ECO:0000256" key="2">
    <source>
        <dbReference type="ARBA" id="ARBA00022692"/>
    </source>
</evidence>
<dbReference type="GO" id="GO:0015174">
    <property type="term" value="F:basic amino acid transmembrane transporter activity"/>
    <property type="evidence" value="ECO:0007669"/>
    <property type="project" value="TreeGrafter"/>
</dbReference>
<dbReference type="AlphaFoldDB" id="M3B5X7"/>
<evidence type="ECO:0000313" key="10">
    <source>
        <dbReference type="Proteomes" id="UP000016931"/>
    </source>
</evidence>